<dbReference type="GO" id="GO:0006260">
    <property type="term" value="P:DNA replication"/>
    <property type="evidence" value="ECO:0007669"/>
    <property type="project" value="InterPro"/>
</dbReference>
<dbReference type="InterPro" id="IPR005144">
    <property type="entry name" value="ATP-cone_dom"/>
</dbReference>
<dbReference type="GO" id="GO:0009265">
    <property type="term" value="P:2'-deoxyribonucleotide biosynthetic process"/>
    <property type="evidence" value="ECO:0007669"/>
    <property type="project" value="TreeGrafter"/>
</dbReference>
<dbReference type="AlphaFoldDB" id="A0A1I4NPD8"/>
<dbReference type="NCBIfam" id="TIGR02487">
    <property type="entry name" value="NrdD"/>
    <property type="match status" value="1"/>
</dbReference>
<dbReference type="PANTHER" id="PTHR21075">
    <property type="entry name" value="ANAEROBIC RIBONUCLEOSIDE-TRIPHOSPHATE REDUCTASE"/>
    <property type="match status" value="1"/>
</dbReference>
<dbReference type="OrthoDB" id="9804622at2"/>
<dbReference type="GO" id="GO:0031250">
    <property type="term" value="C:anaerobic ribonucleoside-triphosphate reductase complex"/>
    <property type="evidence" value="ECO:0007669"/>
    <property type="project" value="TreeGrafter"/>
</dbReference>
<keyword evidence="2 3" id="KW-0067">ATP-binding</keyword>
<dbReference type="Pfam" id="PF13597">
    <property type="entry name" value="NRDD"/>
    <property type="match status" value="1"/>
</dbReference>
<dbReference type="Pfam" id="PF03477">
    <property type="entry name" value="ATP-cone"/>
    <property type="match status" value="1"/>
</dbReference>
<dbReference type="EMBL" id="FOTS01000050">
    <property type="protein sequence ID" value="SFM17361.1"/>
    <property type="molecule type" value="Genomic_DNA"/>
</dbReference>
<dbReference type="GO" id="GO:0005524">
    <property type="term" value="F:ATP binding"/>
    <property type="evidence" value="ECO:0007669"/>
    <property type="project" value="UniProtKB-UniRule"/>
</dbReference>
<sequence length="798" mass="90064">MSNFQVVKRDGREVEFNGDKIYDAIQKAYTENFDGIVKKEKLQLLTDKVFNTIASRSNQRLSVEEIQDIVEDVLLQSEEVAVAKKYIAYRAKRTQVREANMRLMIDYKDITFKDAEQVDGKRENANVDGNTAMGTMLQYGATGSKQFAIHHILKPEHAKFHQSGYIHIHDMDFEAIGTLTCCQIDIKTLFRDGFSTGHGHLREPQDIMSYAALAAIAIQSNQNDQHGGQSIPNFDYGLAAGVAKTFIKLYAENMKKILLIDFMDLDEEKITDIIETTVYEYCGEEGDYPRIGEMEYQAYHANEALRLKKALANHEILATDAEIQKIQDFTYRFAKKETVKKTYQAMEGFLHNLNTMHSRAGAQVPFSSINFGTDTTPEGRLVVEQFLLSVEAGLGNGETAIFPISIFKVKEGINYNAEDPNYDLFKLSCRVSAKRLFPNFVFIDAPFNLQYYKPGRPETEIATMGCRTRVISSIFPESDGVIYGRGNNSFTSVNLPRIGIKHGIALGERTQPDIAGFYEELDSLIELVIQQILDRYEIQKNKKVKNFPFLMGQNIWFDSEKLDWEDTLEDVIKHGTLTLGFIGLAETLTALYGKHHGESEAAQEAGLRIIGHMRKRMDEAAVKYQQNFSLIATPAEGLSGRFVKIDAKNYGEIPGVTDRDYYTNGFHVPVYYAIPAARKIEIEAPYHAMTNAGHITYIELDGDLVKNLDAFEMVVRKMKECGIGYGSINHPVDRDPKCGFTGVIGDQCPKCGRVEGEGGMGFERIRRITGYLVGTMDKWNDGKRAEEKDRVKHGVRTQ</sequence>
<organism evidence="5 6">
    <name type="scientific">Pelosinus propionicus DSM 13327</name>
    <dbReference type="NCBI Taxonomy" id="1123291"/>
    <lineage>
        <taxon>Bacteria</taxon>
        <taxon>Bacillati</taxon>
        <taxon>Bacillota</taxon>
        <taxon>Negativicutes</taxon>
        <taxon>Selenomonadales</taxon>
        <taxon>Sporomusaceae</taxon>
        <taxon>Pelosinus</taxon>
    </lineage>
</organism>
<name>A0A1I4NPD8_9FIRM</name>
<dbReference type="PROSITE" id="PS51161">
    <property type="entry name" value="ATP_CONE"/>
    <property type="match status" value="1"/>
</dbReference>
<dbReference type="GO" id="GO:0004748">
    <property type="term" value="F:ribonucleoside-diphosphate reductase activity, thioredoxin disulfide as acceptor"/>
    <property type="evidence" value="ECO:0007669"/>
    <property type="project" value="TreeGrafter"/>
</dbReference>
<dbReference type="RefSeq" id="WP_090942163.1">
    <property type="nucleotide sequence ID" value="NZ_FOTS01000050.1"/>
</dbReference>
<dbReference type="Proteomes" id="UP000199520">
    <property type="component" value="Unassembled WGS sequence"/>
</dbReference>
<accession>A0A1I4NPD8</accession>
<reference evidence="6" key="1">
    <citation type="submission" date="2016-10" db="EMBL/GenBank/DDBJ databases">
        <authorList>
            <person name="Varghese N."/>
            <person name="Submissions S."/>
        </authorList>
    </citation>
    <scope>NUCLEOTIDE SEQUENCE [LARGE SCALE GENOMIC DNA]</scope>
    <source>
        <strain evidence="6">DSM 13327</strain>
    </source>
</reference>
<keyword evidence="1 3" id="KW-0547">Nucleotide-binding</keyword>
<feature type="domain" description="ATP-cone" evidence="4">
    <location>
        <begin position="4"/>
        <end position="97"/>
    </location>
</feature>
<dbReference type="SUPFAM" id="SSF51998">
    <property type="entry name" value="PFL-like glycyl radical enzymes"/>
    <property type="match status" value="1"/>
</dbReference>
<proteinExistence type="predicted"/>
<dbReference type="GO" id="GO:0008998">
    <property type="term" value="F:ribonucleoside-triphosphate reductase (thioredoxin) activity"/>
    <property type="evidence" value="ECO:0007669"/>
    <property type="project" value="InterPro"/>
</dbReference>
<dbReference type="STRING" id="1123291.SAMN04490355_105016"/>
<keyword evidence="6" id="KW-1185">Reference proteome</keyword>
<evidence type="ECO:0000259" key="4">
    <source>
        <dbReference type="PROSITE" id="PS51161"/>
    </source>
</evidence>
<evidence type="ECO:0000256" key="2">
    <source>
        <dbReference type="ARBA" id="ARBA00022840"/>
    </source>
</evidence>
<dbReference type="InterPro" id="IPR012833">
    <property type="entry name" value="NrdD"/>
</dbReference>
<evidence type="ECO:0000313" key="5">
    <source>
        <dbReference type="EMBL" id="SFM17361.1"/>
    </source>
</evidence>
<dbReference type="PANTHER" id="PTHR21075:SF0">
    <property type="entry name" value="ANAEROBIC RIBONUCLEOSIDE-TRIPHOSPHATE REDUCTASE"/>
    <property type="match status" value="1"/>
</dbReference>
<dbReference type="Gene3D" id="3.20.70.20">
    <property type="match status" value="1"/>
</dbReference>
<gene>
    <name evidence="5" type="ORF">SAMN04490355_105016</name>
</gene>
<evidence type="ECO:0000313" key="6">
    <source>
        <dbReference type="Proteomes" id="UP000199520"/>
    </source>
</evidence>
<evidence type="ECO:0000256" key="1">
    <source>
        <dbReference type="ARBA" id="ARBA00022741"/>
    </source>
</evidence>
<dbReference type="NCBIfam" id="NF005497">
    <property type="entry name" value="PRK07111.1"/>
    <property type="match status" value="1"/>
</dbReference>
<evidence type="ECO:0000256" key="3">
    <source>
        <dbReference type="PROSITE-ProRule" id="PRU00492"/>
    </source>
</evidence>
<protein>
    <submittedName>
        <fullName evidence="5">Ribonucleoside-triphosphate reductase class III catalytic subunit</fullName>
    </submittedName>
</protein>